<evidence type="ECO:0000259" key="7">
    <source>
        <dbReference type="PROSITE" id="PS50940"/>
    </source>
</evidence>
<dbReference type="PANTHER" id="PTHR23301">
    <property type="entry name" value="CHITIN BINDING PERITROPHIN-A"/>
    <property type="match status" value="1"/>
</dbReference>
<evidence type="ECO:0000256" key="1">
    <source>
        <dbReference type="ARBA" id="ARBA00022669"/>
    </source>
</evidence>
<evidence type="ECO:0000256" key="4">
    <source>
        <dbReference type="ARBA" id="ARBA00023157"/>
    </source>
</evidence>
<sequence length="694" mass="77701">MEMTCDHSTGIKSTTILVVFYSITFIVLGLTGLTNSSPLSNRNSTSVHFLKESPRCESGMEFNIGEEACKPVEEVTPLQVKCSLSSNELFVTPGSRCRTYYSCKNGTKISYTCPVGQLFDKEKQACSSNAKTCYELVCAGRVNGEYTDTTHDCKRYFRCEGGELTSIGHCAQGQRFNGADCVNASAVGCGSSKDMAVGLSARLEDRCTGYDDGVYSAADISCKQYFLCKSEKTLVQLECPQGQRFDGQKCMATELVPCYSYCTGRKDGYHANLKKECREFVRCMNEQTIQEKSCSPGTIFNGEMCVPKDIYTCPSFNENMKSYDRCETLNNGFHTNYLTSCTDYFECFNGITLHYHTCKDGRWNGHQCVPSQDFFCSPPEESPVCSSRGDGLYADESPASRCKKYYYCTKGKQIRMKCEDGKVFDGIACVSEDLYKCPIKETECSGDAEGYYMDLASGCRAYYYCLNGDKISYVCPDNQVFNGVECVESSAFSCPSNFSDAAVCEAAVNGYFADMSNNCEKYFYCVDGRKVMTFSCPEGERFDGYQCSKSQQTACQKTLQLPCRFLKDGYYIQPDSECQKYFRCSNRKMVEIHTCLDGYSFNGDACVPIPLISCHKTMLQQNENLNTCKKHNDGFFPDLQSGCQNYFYCINGEKSALKCPNNKLFNGEVCVDEKTFLCPRYTVAEQTIDDLQTQ</sequence>
<name>A0A2S1ZS38_NILLU</name>
<evidence type="ECO:0000256" key="2">
    <source>
        <dbReference type="ARBA" id="ARBA00022729"/>
    </source>
</evidence>
<protein>
    <submittedName>
        <fullName evidence="8">Cuticular protein</fullName>
    </submittedName>
</protein>
<keyword evidence="2" id="KW-0732">Signal</keyword>
<dbReference type="InterPro" id="IPR051940">
    <property type="entry name" value="Chitin_bind-dev_reg"/>
</dbReference>
<feature type="domain" description="Chitin-binding type-2" evidence="7">
    <location>
        <begin position="501"/>
        <end position="557"/>
    </location>
</feature>
<feature type="domain" description="Chitin-binding type-2" evidence="7">
    <location>
        <begin position="204"/>
        <end position="260"/>
    </location>
</feature>
<dbReference type="EMBL" id="MF942751">
    <property type="protein sequence ID" value="AWK28274.1"/>
    <property type="molecule type" value="mRNA"/>
</dbReference>
<organism evidence="8">
    <name type="scientific">Nilaparvata lugens</name>
    <name type="common">Brown planthopper</name>
    <dbReference type="NCBI Taxonomy" id="108931"/>
    <lineage>
        <taxon>Eukaryota</taxon>
        <taxon>Metazoa</taxon>
        <taxon>Ecdysozoa</taxon>
        <taxon>Arthropoda</taxon>
        <taxon>Hexapoda</taxon>
        <taxon>Insecta</taxon>
        <taxon>Pterygota</taxon>
        <taxon>Neoptera</taxon>
        <taxon>Paraneoptera</taxon>
        <taxon>Hemiptera</taxon>
        <taxon>Auchenorrhyncha</taxon>
        <taxon>Fulgoroidea</taxon>
        <taxon>Delphacidae</taxon>
        <taxon>Delphacinae</taxon>
        <taxon>Nilaparvata</taxon>
    </lineage>
</organism>
<dbReference type="SUPFAM" id="SSF57625">
    <property type="entry name" value="Invertebrate chitin-binding proteins"/>
    <property type="match status" value="8"/>
</dbReference>
<feature type="domain" description="Chitin-binding type-2" evidence="7">
    <location>
        <begin position="79"/>
        <end position="135"/>
    </location>
</feature>
<keyword evidence="6" id="KW-0812">Transmembrane</keyword>
<reference evidence="8" key="2">
    <citation type="journal article" date="2018" name="Proc. Natl. Acad. Sci. U.S.A.">
        <title>A comprehensive omics analysis and functional survey of cuticular proteins in the brown planthopper.</title>
        <authorList>
            <person name="Pan P.L."/>
            <person name="Ye Y.X."/>
            <person name="Lou Y.H."/>
            <person name="Lu J.B."/>
            <person name="Cheng C."/>
            <person name="Shen Y."/>
            <person name="Moussian B."/>
            <person name="Zhang C.X."/>
        </authorList>
    </citation>
    <scope>NUCLEOTIDE SEQUENCE</scope>
    <source>
        <strain evidence="8">NlugCPAPn-10</strain>
    </source>
</reference>
<dbReference type="PANTHER" id="PTHR23301:SF0">
    <property type="entry name" value="CHITIN-BINDING TYPE-2 DOMAIN-CONTAINING PROTEIN-RELATED"/>
    <property type="match status" value="1"/>
</dbReference>
<dbReference type="InterPro" id="IPR036508">
    <property type="entry name" value="Chitin-bd_dom_sf"/>
</dbReference>
<dbReference type="AlphaFoldDB" id="A0A2S1ZS38"/>
<evidence type="ECO:0000256" key="3">
    <source>
        <dbReference type="ARBA" id="ARBA00022737"/>
    </source>
</evidence>
<keyword evidence="3" id="KW-0677">Repeat</keyword>
<keyword evidence="6" id="KW-1133">Transmembrane helix</keyword>
<feature type="domain" description="Chitin-binding type-2" evidence="7">
    <location>
        <begin position="441"/>
        <end position="496"/>
    </location>
</feature>
<evidence type="ECO:0000313" key="8">
    <source>
        <dbReference type="EMBL" id="AWK28274.1"/>
    </source>
</evidence>
<dbReference type="Gene3D" id="2.170.140.10">
    <property type="entry name" value="Chitin binding domain"/>
    <property type="match status" value="1"/>
</dbReference>
<keyword evidence="5" id="KW-0325">Glycoprotein</keyword>
<dbReference type="GO" id="GO:0008061">
    <property type="term" value="F:chitin binding"/>
    <property type="evidence" value="ECO:0007669"/>
    <property type="project" value="UniProtKB-KW"/>
</dbReference>
<keyword evidence="1" id="KW-0147">Chitin-binding</keyword>
<feature type="domain" description="Chitin-binding type-2" evidence="7">
    <location>
        <begin position="382"/>
        <end position="439"/>
    </location>
</feature>
<dbReference type="SMART" id="SM00494">
    <property type="entry name" value="ChtBD2"/>
    <property type="match status" value="10"/>
</dbReference>
<dbReference type="GO" id="GO:0005576">
    <property type="term" value="C:extracellular region"/>
    <property type="evidence" value="ECO:0007669"/>
    <property type="project" value="InterPro"/>
</dbReference>
<dbReference type="OrthoDB" id="6586850at2759"/>
<dbReference type="Pfam" id="PF01607">
    <property type="entry name" value="CBM_14"/>
    <property type="match status" value="8"/>
</dbReference>
<feature type="domain" description="Chitin-binding type-2" evidence="7">
    <location>
        <begin position="560"/>
        <end position="616"/>
    </location>
</feature>
<evidence type="ECO:0000256" key="6">
    <source>
        <dbReference type="SAM" id="Phobius"/>
    </source>
</evidence>
<feature type="transmembrane region" description="Helical" evidence="6">
    <location>
        <begin position="12"/>
        <end position="33"/>
    </location>
</feature>
<keyword evidence="6" id="KW-0472">Membrane</keyword>
<feature type="domain" description="Chitin-binding type-2" evidence="7">
    <location>
        <begin position="625"/>
        <end position="680"/>
    </location>
</feature>
<dbReference type="InterPro" id="IPR002557">
    <property type="entry name" value="Chitin-bd_dom"/>
</dbReference>
<dbReference type="Gene3D" id="3.20.20.80">
    <property type="entry name" value="Glycosidases"/>
    <property type="match status" value="1"/>
</dbReference>
<evidence type="ECO:0000256" key="5">
    <source>
        <dbReference type="ARBA" id="ARBA00023180"/>
    </source>
</evidence>
<feature type="domain" description="Chitin-binding type-2" evidence="7">
    <location>
        <begin position="138"/>
        <end position="191"/>
    </location>
</feature>
<proteinExistence type="evidence at transcript level"/>
<accession>A0A2S1ZS38</accession>
<dbReference type="PROSITE" id="PS50940">
    <property type="entry name" value="CHIT_BIND_II"/>
    <property type="match status" value="8"/>
</dbReference>
<keyword evidence="4" id="KW-1015">Disulfide bond</keyword>
<reference evidence="8" key="1">
    <citation type="submission" date="2017-09" db="EMBL/GenBank/DDBJ databases">
        <authorList>
            <person name="Ehlers B."/>
            <person name="Leendertz F.H."/>
        </authorList>
    </citation>
    <scope>NUCLEOTIDE SEQUENCE</scope>
    <source>
        <strain evidence="8">NlugCPAPn-10</strain>
    </source>
</reference>